<name>A0A2T4UJF8_9ACTN</name>
<dbReference type="OrthoDB" id="9810365at2"/>
<feature type="binding site" evidence="15">
    <location>
        <position position="604"/>
    </location>
    <ligand>
        <name>ATP</name>
        <dbReference type="ChEBI" id="CHEBI:30616"/>
    </ligand>
</feature>
<sequence length="1045" mass="117180">MAQRPVDPAQSFPELEQRILERWRDRDVFQESMRRREGAEPWVFFEGPPTANGKPGVHHVLSRVFKDIFPRFKTMRGHHVQRRGGWDCHGLPVEIQVEKELGLTSKSDIEAYGIAEFNAKCRESVFTFLEDWNALTERIGFWVDLEHAYRTLDATYVESVWWSLKEIAGKDLLYEGHRVVPYCPRCGTALSSHEVAQGYKDVVDPSVYVRFVAAASHGPVTQGDVLLGWTTTPWTLPSNAALAVDPDLEYVRAQRHGDTDVYVLAAALREKVLGEASTVVETFTGRQLEGLRYEPPFDFIPSAEWGEKAHSVLLGDFVTAEDGTGIVHTAIAFGEDDYRLGTAAGLTVVNPVRLDGTYDERITGYEGRFVKDADRDLVADLEARGRLLRAEDYEHSYPHCWRCSTPLLYYAKPSWYIRTSQIRDQLLAANETISWYPPHIKEGRFGRWLENNVDWALSRERYWGTPLPVWRSDDDPDTWMVVGSFAELQELSGVTLEDPHRPFVDDVTFPHPETGATMRRVPEVIDVWFDSGAMPFAQLHAPFEHREEFEAHFPGQYICEALDQTRGWFYSMLAVSTLLYGRSSYENVVCLGLVLDEHGEKMSKSKGNIVPPWEVLDEFGADALRWYFFTAKQPWDGYRFDRSVIGEGVRVFLRQLWNTYGFLTIYEPTAGAVARPAGERAELDRWILSRLAATVAEVTERLDDYDATFGGRAIQAFVDDLSNWYVRRSRRRFWDGDADAFATLRECLLTTAKLLAPFTPFVADEIYDNLDGELGSVHLCDWPAVESGERPRDVALEEAMATARETVRMGLAARGQAKVKVRQPLREAVVVAAGREREAIEAHADVVREELNVKAIRFVEQADELGSYELKANYRALGPRFGKEMPQAAAAIAALDPAHVAATLREGGTVGVHVGGHEHQLGADDLTLAMQPLEGYQLEREGSHAVALDLTVDEELRREGQAREIVRAVQNARKDAGLEVEDRIRLALGGDDGLLGVAREFEAVIAGEVLATAYATDATDGVADAAYRTDTTIDGATLAIGVTKA</sequence>
<dbReference type="Gene3D" id="3.40.50.620">
    <property type="entry name" value="HUPs"/>
    <property type="match status" value="2"/>
</dbReference>
<keyword evidence="19" id="KW-1185">Reference proteome</keyword>
<comment type="cofactor">
    <cofactor evidence="1 15">
        <name>Zn(2+)</name>
        <dbReference type="ChEBI" id="CHEBI:29105"/>
    </cofactor>
</comment>
<dbReference type="CDD" id="cd00818">
    <property type="entry name" value="IleRS_core"/>
    <property type="match status" value="1"/>
</dbReference>
<dbReference type="GO" id="GO:0005737">
    <property type="term" value="C:cytoplasm"/>
    <property type="evidence" value="ECO:0007669"/>
    <property type="project" value="UniProtKB-SubCell"/>
</dbReference>
<evidence type="ECO:0000256" key="1">
    <source>
        <dbReference type="ARBA" id="ARBA00001947"/>
    </source>
</evidence>
<dbReference type="GO" id="GO:0005524">
    <property type="term" value="F:ATP binding"/>
    <property type="evidence" value="ECO:0007669"/>
    <property type="project" value="UniProtKB-UniRule"/>
</dbReference>
<evidence type="ECO:0000256" key="4">
    <source>
        <dbReference type="ARBA" id="ARBA00011245"/>
    </source>
</evidence>
<comment type="catalytic activity">
    <reaction evidence="14 15">
        <text>tRNA(Ile) + L-isoleucine + ATP = L-isoleucyl-tRNA(Ile) + AMP + diphosphate</text>
        <dbReference type="Rhea" id="RHEA:11060"/>
        <dbReference type="Rhea" id="RHEA-COMP:9666"/>
        <dbReference type="Rhea" id="RHEA-COMP:9695"/>
        <dbReference type="ChEBI" id="CHEBI:30616"/>
        <dbReference type="ChEBI" id="CHEBI:33019"/>
        <dbReference type="ChEBI" id="CHEBI:58045"/>
        <dbReference type="ChEBI" id="CHEBI:78442"/>
        <dbReference type="ChEBI" id="CHEBI:78528"/>
        <dbReference type="ChEBI" id="CHEBI:456215"/>
        <dbReference type="EC" id="6.1.1.5"/>
    </reaction>
</comment>
<reference evidence="18 19" key="1">
    <citation type="submission" date="2018-03" db="EMBL/GenBank/DDBJ databases">
        <title>Aquarubrobacter algicola gen. nov., sp. nov., a novel actinobacterium isolated from shallow eutrophic lake during the end of cyanobacterial harmful algal blooms.</title>
        <authorList>
            <person name="Chun S.J."/>
        </authorList>
    </citation>
    <scope>NUCLEOTIDE SEQUENCE [LARGE SCALE GENOMIC DNA]</scope>
    <source>
        <strain evidence="18 19">Seoho-28</strain>
    </source>
</reference>
<evidence type="ECO:0000256" key="2">
    <source>
        <dbReference type="ARBA" id="ARBA00004496"/>
    </source>
</evidence>
<dbReference type="EC" id="6.1.1.5" evidence="15"/>
<keyword evidence="11 15" id="KW-0648">Protein biosynthesis</keyword>
<dbReference type="EMBL" id="PYYB01000001">
    <property type="protein sequence ID" value="PTL59376.1"/>
    <property type="molecule type" value="Genomic_DNA"/>
</dbReference>
<comment type="function">
    <text evidence="13 15">Catalyzes the attachment of isoleucine to tRNA(Ile). As IleRS can inadvertently accommodate and process structurally similar amino acids such as valine, to avoid such errors it has two additional distinct tRNA(Ile)-dependent editing activities. One activity is designated as 'pretransfer' editing and involves the hydrolysis of activated Val-AMP. The other activity is designated 'posttransfer' editing and involves deacylation of mischarged Val-tRNA(Ile).</text>
</comment>
<dbReference type="GO" id="GO:0002161">
    <property type="term" value="F:aminoacyl-tRNA deacylase activity"/>
    <property type="evidence" value="ECO:0007669"/>
    <property type="project" value="InterPro"/>
</dbReference>
<protein>
    <recommendedName>
        <fullName evidence="15">Isoleucine--tRNA ligase</fullName>
        <ecNumber evidence="15">6.1.1.5</ecNumber>
    </recommendedName>
    <alternativeName>
        <fullName evidence="15">Isoleucyl-tRNA synthetase</fullName>
        <shortName evidence="15">IleRS</shortName>
    </alternativeName>
</protein>
<dbReference type="InterPro" id="IPR009008">
    <property type="entry name" value="Val/Leu/Ile-tRNA-synth_edit"/>
</dbReference>
<keyword evidence="12 15" id="KW-0030">Aminoacyl-tRNA synthetase</keyword>
<dbReference type="HAMAP" id="MF_02003">
    <property type="entry name" value="Ile_tRNA_synth_type2"/>
    <property type="match status" value="1"/>
</dbReference>
<evidence type="ECO:0000256" key="10">
    <source>
        <dbReference type="ARBA" id="ARBA00022840"/>
    </source>
</evidence>
<dbReference type="Pfam" id="PF00133">
    <property type="entry name" value="tRNA-synt_1"/>
    <property type="match status" value="1"/>
</dbReference>
<evidence type="ECO:0000256" key="9">
    <source>
        <dbReference type="ARBA" id="ARBA00022833"/>
    </source>
</evidence>
<feature type="short sequence motif" description="'HIGH' region" evidence="15">
    <location>
        <begin position="49"/>
        <end position="59"/>
    </location>
</feature>
<dbReference type="RefSeq" id="WP_107567946.1">
    <property type="nucleotide sequence ID" value="NZ_PYYB01000001.1"/>
</dbReference>
<comment type="similarity">
    <text evidence="3 15">Belongs to the class-I aminoacyl-tRNA synthetase family. IleS type 2 subfamily.</text>
</comment>
<keyword evidence="9 15" id="KW-0862">Zinc</keyword>
<dbReference type="SUPFAM" id="SSF52374">
    <property type="entry name" value="Nucleotidylyl transferase"/>
    <property type="match status" value="1"/>
</dbReference>
<dbReference type="InterPro" id="IPR009080">
    <property type="entry name" value="tRNAsynth_Ia_anticodon-bd"/>
</dbReference>
<dbReference type="SUPFAM" id="SSF47323">
    <property type="entry name" value="Anticodon-binding domain of a subclass of class I aminoacyl-tRNA synthetases"/>
    <property type="match status" value="1"/>
</dbReference>
<evidence type="ECO:0000256" key="3">
    <source>
        <dbReference type="ARBA" id="ARBA00007078"/>
    </source>
</evidence>
<dbReference type="GO" id="GO:0008270">
    <property type="term" value="F:zinc ion binding"/>
    <property type="evidence" value="ECO:0007669"/>
    <property type="project" value="UniProtKB-UniRule"/>
</dbReference>
<dbReference type="Proteomes" id="UP000240739">
    <property type="component" value="Unassembled WGS sequence"/>
</dbReference>
<dbReference type="InterPro" id="IPR014729">
    <property type="entry name" value="Rossmann-like_a/b/a_fold"/>
</dbReference>
<dbReference type="PRINTS" id="PR00984">
    <property type="entry name" value="TRNASYNTHILE"/>
</dbReference>
<dbReference type="InterPro" id="IPR033709">
    <property type="entry name" value="Anticodon_Ile_ABEc"/>
</dbReference>
<comment type="caution">
    <text evidence="18">The sequence shown here is derived from an EMBL/GenBank/DDBJ whole genome shotgun (WGS) entry which is preliminary data.</text>
</comment>
<dbReference type="GO" id="GO:0006428">
    <property type="term" value="P:isoleucyl-tRNA aminoacylation"/>
    <property type="evidence" value="ECO:0007669"/>
    <property type="project" value="UniProtKB-UniRule"/>
</dbReference>
<dbReference type="NCBIfam" id="TIGR00392">
    <property type="entry name" value="ileS"/>
    <property type="match status" value="1"/>
</dbReference>
<dbReference type="FunFam" id="3.40.50.620:FF:000063">
    <property type="entry name" value="Isoleucine--tRNA ligase"/>
    <property type="match status" value="1"/>
</dbReference>
<dbReference type="Gene3D" id="1.10.730.10">
    <property type="entry name" value="Isoleucyl-tRNA Synthetase, Domain 1"/>
    <property type="match status" value="1"/>
</dbReference>
<keyword evidence="6 15" id="KW-0436">Ligase</keyword>
<dbReference type="InterPro" id="IPR023586">
    <property type="entry name" value="Ile-tRNA-ligase_type2"/>
</dbReference>
<comment type="subcellular location">
    <subcellularLocation>
        <location evidence="2 15">Cytoplasm</location>
    </subcellularLocation>
</comment>
<evidence type="ECO:0000259" key="17">
    <source>
        <dbReference type="Pfam" id="PF08264"/>
    </source>
</evidence>
<dbReference type="GO" id="GO:0000049">
    <property type="term" value="F:tRNA binding"/>
    <property type="evidence" value="ECO:0007669"/>
    <property type="project" value="InterPro"/>
</dbReference>
<evidence type="ECO:0000256" key="15">
    <source>
        <dbReference type="HAMAP-Rule" id="MF_02003"/>
    </source>
</evidence>
<organism evidence="18 19">
    <name type="scientific">Paraconexibacter algicola</name>
    <dbReference type="NCBI Taxonomy" id="2133960"/>
    <lineage>
        <taxon>Bacteria</taxon>
        <taxon>Bacillati</taxon>
        <taxon>Actinomycetota</taxon>
        <taxon>Thermoleophilia</taxon>
        <taxon>Solirubrobacterales</taxon>
        <taxon>Paraconexibacteraceae</taxon>
        <taxon>Paraconexibacter</taxon>
    </lineage>
</organism>
<evidence type="ECO:0000313" key="18">
    <source>
        <dbReference type="EMBL" id="PTL59376.1"/>
    </source>
</evidence>
<comment type="domain">
    <text evidence="15">IleRS has two distinct active sites: one for aminoacylation and one for editing. The misactivated valine is translocated from the active site to the editing site, which sterically excludes the correctly activated isoleucine. The single editing site contains two valyl binding pockets, one specific for each substrate (Val-AMP or Val-tRNA(Ile)).</text>
</comment>
<dbReference type="PANTHER" id="PTHR42780:SF1">
    <property type="entry name" value="ISOLEUCINE--TRNA LIGASE, CYTOPLASMIC"/>
    <property type="match status" value="1"/>
</dbReference>
<dbReference type="FunFam" id="3.40.50.620:FF:000075">
    <property type="entry name" value="Isoleucine--tRNA ligase"/>
    <property type="match status" value="1"/>
</dbReference>
<evidence type="ECO:0000256" key="11">
    <source>
        <dbReference type="ARBA" id="ARBA00022917"/>
    </source>
</evidence>
<dbReference type="Pfam" id="PF19302">
    <property type="entry name" value="DUF5915"/>
    <property type="match status" value="1"/>
</dbReference>
<evidence type="ECO:0000256" key="13">
    <source>
        <dbReference type="ARBA" id="ARBA00025217"/>
    </source>
</evidence>
<keyword evidence="10 15" id="KW-0067">ATP-binding</keyword>
<dbReference type="InterPro" id="IPR002301">
    <property type="entry name" value="Ile-tRNA-ligase"/>
</dbReference>
<evidence type="ECO:0000256" key="12">
    <source>
        <dbReference type="ARBA" id="ARBA00023146"/>
    </source>
</evidence>
<evidence type="ECO:0000256" key="14">
    <source>
        <dbReference type="ARBA" id="ARBA00048359"/>
    </source>
</evidence>
<dbReference type="InterPro" id="IPR013155">
    <property type="entry name" value="M/V/L/I-tRNA-synth_anticd-bd"/>
</dbReference>
<evidence type="ECO:0000256" key="8">
    <source>
        <dbReference type="ARBA" id="ARBA00022741"/>
    </source>
</evidence>
<gene>
    <name evidence="15" type="primary">ileS</name>
    <name evidence="18" type="ORF">C7Y72_06760</name>
</gene>
<keyword evidence="7 15" id="KW-0479">Metal-binding</keyword>
<evidence type="ECO:0000313" key="19">
    <source>
        <dbReference type="Proteomes" id="UP000240739"/>
    </source>
</evidence>
<feature type="domain" description="Aminoacyl-tRNA synthetase class Ia" evidence="16">
    <location>
        <begin position="19"/>
        <end position="631"/>
    </location>
</feature>
<dbReference type="GO" id="GO:0004822">
    <property type="term" value="F:isoleucine-tRNA ligase activity"/>
    <property type="evidence" value="ECO:0007669"/>
    <property type="project" value="UniProtKB-UniRule"/>
</dbReference>
<evidence type="ECO:0000256" key="6">
    <source>
        <dbReference type="ARBA" id="ARBA00022598"/>
    </source>
</evidence>
<comment type="subunit">
    <text evidence="4 15">Monomer.</text>
</comment>
<keyword evidence="5 15" id="KW-0963">Cytoplasm</keyword>
<dbReference type="PANTHER" id="PTHR42780">
    <property type="entry name" value="SOLEUCYL-TRNA SYNTHETASE"/>
    <property type="match status" value="1"/>
</dbReference>
<dbReference type="CDD" id="cd07961">
    <property type="entry name" value="Anticodon_Ia_Ile_ABEc"/>
    <property type="match status" value="1"/>
</dbReference>
<proteinExistence type="inferred from homology"/>
<evidence type="ECO:0000259" key="16">
    <source>
        <dbReference type="Pfam" id="PF00133"/>
    </source>
</evidence>
<feature type="domain" description="Methionyl/Valyl/Leucyl/Isoleucyl-tRNA synthetase anticodon-binding" evidence="17">
    <location>
        <begin position="684"/>
        <end position="827"/>
    </location>
</feature>
<dbReference type="Gene3D" id="3.90.740.10">
    <property type="entry name" value="Valyl/Leucyl/Isoleucyl-tRNA synthetase, editing domain"/>
    <property type="match status" value="1"/>
</dbReference>
<feature type="short sequence motif" description="'KMSKS' region" evidence="15">
    <location>
        <begin position="601"/>
        <end position="605"/>
    </location>
</feature>
<accession>A0A2T4UJF8</accession>
<evidence type="ECO:0000256" key="7">
    <source>
        <dbReference type="ARBA" id="ARBA00022723"/>
    </source>
</evidence>
<dbReference type="Pfam" id="PF08264">
    <property type="entry name" value="Anticodon_1"/>
    <property type="match status" value="1"/>
</dbReference>
<dbReference type="AlphaFoldDB" id="A0A2T4UJF8"/>
<evidence type="ECO:0000256" key="5">
    <source>
        <dbReference type="ARBA" id="ARBA00022490"/>
    </source>
</evidence>
<dbReference type="InterPro" id="IPR002300">
    <property type="entry name" value="aa-tRNA-synth_Ia"/>
</dbReference>
<keyword evidence="8 15" id="KW-0547">Nucleotide-binding</keyword>
<dbReference type="SUPFAM" id="SSF50677">
    <property type="entry name" value="ValRS/IleRS/LeuRS editing domain"/>
    <property type="match status" value="1"/>
</dbReference>